<protein>
    <submittedName>
        <fullName evidence="9">ABC transporter permease</fullName>
    </submittedName>
</protein>
<evidence type="ECO:0000313" key="9">
    <source>
        <dbReference type="EMBL" id="KJS57888.1"/>
    </source>
</evidence>
<keyword evidence="4 7" id="KW-0812">Transmembrane</keyword>
<reference evidence="9 10" key="1">
    <citation type="submission" date="2015-02" db="EMBL/GenBank/DDBJ databases">
        <authorList>
            <person name="Ju K.-S."/>
            <person name="Doroghazi J.R."/>
            <person name="Metcalf W."/>
        </authorList>
    </citation>
    <scope>NUCLEOTIDE SEQUENCE [LARGE SCALE GENOMIC DNA]</scope>
    <source>
        <strain evidence="9 10">ATCC 31215</strain>
    </source>
</reference>
<keyword evidence="5 7" id="KW-1133">Transmembrane helix</keyword>
<dbReference type="PANTHER" id="PTHR30151:SF20">
    <property type="entry name" value="ABC TRANSPORTER PERMEASE PROTEIN HI_0355-RELATED"/>
    <property type="match status" value="1"/>
</dbReference>
<evidence type="ECO:0000256" key="5">
    <source>
        <dbReference type="ARBA" id="ARBA00022989"/>
    </source>
</evidence>
<dbReference type="AlphaFoldDB" id="A0A0F2T3W6"/>
<comment type="caution">
    <text evidence="9">The sequence shown here is derived from an EMBL/GenBank/DDBJ whole genome shotgun (WGS) entry which is preliminary data.</text>
</comment>
<dbReference type="InterPro" id="IPR035906">
    <property type="entry name" value="MetI-like_sf"/>
</dbReference>
<evidence type="ECO:0000256" key="2">
    <source>
        <dbReference type="ARBA" id="ARBA00022448"/>
    </source>
</evidence>
<accession>A0A0F2T3W6</accession>
<comment type="similarity">
    <text evidence="7">Belongs to the binding-protein-dependent transport system permease family.</text>
</comment>
<evidence type="ECO:0000256" key="3">
    <source>
        <dbReference type="ARBA" id="ARBA00022475"/>
    </source>
</evidence>
<keyword evidence="10" id="KW-1185">Reference proteome</keyword>
<gene>
    <name evidence="9" type="ORF">VM95_36850</name>
</gene>
<dbReference type="PATRIC" id="fig|359131.3.peg.2417"/>
<evidence type="ECO:0000313" key="10">
    <source>
        <dbReference type="Proteomes" id="UP000033699"/>
    </source>
</evidence>
<dbReference type="CDD" id="cd06261">
    <property type="entry name" value="TM_PBP2"/>
    <property type="match status" value="1"/>
</dbReference>
<feature type="transmembrane region" description="Helical" evidence="7">
    <location>
        <begin position="62"/>
        <end position="81"/>
    </location>
</feature>
<dbReference type="SUPFAM" id="SSF161098">
    <property type="entry name" value="MetI-like"/>
    <property type="match status" value="1"/>
</dbReference>
<proteinExistence type="inferred from homology"/>
<evidence type="ECO:0000256" key="7">
    <source>
        <dbReference type="RuleBase" id="RU363032"/>
    </source>
</evidence>
<keyword evidence="2 7" id="KW-0813">Transport</keyword>
<evidence type="ECO:0000256" key="4">
    <source>
        <dbReference type="ARBA" id="ARBA00022692"/>
    </source>
</evidence>
<feature type="transmembrane region" description="Helical" evidence="7">
    <location>
        <begin position="216"/>
        <end position="238"/>
    </location>
</feature>
<dbReference type="PANTHER" id="PTHR30151">
    <property type="entry name" value="ALKANE SULFONATE ABC TRANSPORTER-RELATED, MEMBRANE SUBUNIT"/>
    <property type="match status" value="1"/>
</dbReference>
<keyword evidence="3" id="KW-1003">Cell membrane</keyword>
<dbReference type="InterPro" id="IPR000515">
    <property type="entry name" value="MetI-like"/>
</dbReference>
<dbReference type="PROSITE" id="PS50928">
    <property type="entry name" value="ABC_TM1"/>
    <property type="match status" value="1"/>
</dbReference>
<dbReference type="EMBL" id="JZKH01000182">
    <property type="protein sequence ID" value="KJS57888.1"/>
    <property type="molecule type" value="Genomic_DNA"/>
</dbReference>
<comment type="subcellular location">
    <subcellularLocation>
        <location evidence="1 7">Cell membrane</location>
        <topology evidence="1 7">Multi-pass membrane protein</topology>
    </subcellularLocation>
</comment>
<organism evidence="9 10">
    <name type="scientific">Streptomyces rubellomurinus (strain ATCC 31215)</name>
    <dbReference type="NCBI Taxonomy" id="359131"/>
    <lineage>
        <taxon>Bacteria</taxon>
        <taxon>Bacillati</taxon>
        <taxon>Actinomycetota</taxon>
        <taxon>Actinomycetes</taxon>
        <taxon>Kitasatosporales</taxon>
        <taxon>Streptomycetaceae</taxon>
        <taxon>Streptomyces</taxon>
    </lineage>
</organism>
<dbReference type="Pfam" id="PF00528">
    <property type="entry name" value="BPD_transp_1"/>
    <property type="match status" value="1"/>
</dbReference>
<sequence length="244" mass="25368">MVAVLPPLVFGLVLLGTWEAVTRTRAVSAFFLPAPATVARAFADALAHGSLLDYTRQTLLESAAGTAIGIAAALPLGYLMARSTLAARALQPYLAATQAVPAVALAPLLALWIGYGLLPIALLCALLVFFPMLVNTMLGLRELDPDVLAAARVDGVGRWGMLRHIEFPLALPSILAGVRTGATLSITGAVVGEFVMGGEGLGELLAVQRGQADSTGLFVTLLTLTLLAAATYGAVRLLERALDR</sequence>
<dbReference type="GO" id="GO:0055085">
    <property type="term" value="P:transmembrane transport"/>
    <property type="evidence" value="ECO:0007669"/>
    <property type="project" value="InterPro"/>
</dbReference>
<evidence type="ECO:0000256" key="6">
    <source>
        <dbReference type="ARBA" id="ARBA00023136"/>
    </source>
</evidence>
<evidence type="ECO:0000259" key="8">
    <source>
        <dbReference type="PROSITE" id="PS50928"/>
    </source>
</evidence>
<name>A0A0F2T3W6_STRR3</name>
<dbReference type="Gene3D" id="1.10.3720.10">
    <property type="entry name" value="MetI-like"/>
    <property type="match status" value="1"/>
</dbReference>
<keyword evidence="6 7" id="KW-0472">Membrane</keyword>
<dbReference type="Proteomes" id="UP000033699">
    <property type="component" value="Unassembled WGS sequence"/>
</dbReference>
<dbReference type="GO" id="GO:0005886">
    <property type="term" value="C:plasma membrane"/>
    <property type="evidence" value="ECO:0007669"/>
    <property type="project" value="UniProtKB-SubCell"/>
</dbReference>
<evidence type="ECO:0000256" key="1">
    <source>
        <dbReference type="ARBA" id="ARBA00004651"/>
    </source>
</evidence>
<feature type="domain" description="ABC transmembrane type-1" evidence="8">
    <location>
        <begin position="55"/>
        <end position="239"/>
    </location>
</feature>